<protein>
    <recommendedName>
        <fullName evidence="4">Rhomboid family intramembrane serine protease</fullName>
    </recommendedName>
</protein>
<feature type="transmembrane region" description="Helical" evidence="1">
    <location>
        <begin position="201"/>
        <end position="223"/>
    </location>
</feature>
<feature type="transmembrane region" description="Helical" evidence="1">
    <location>
        <begin position="92"/>
        <end position="112"/>
    </location>
</feature>
<feature type="transmembrane region" description="Helical" evidence="1">
    <location>
        <begin position="147"/>
        <end position="163"/>
    </location>
</feature>
<keyword evidence="1" id="KW-0472">Membrane</keyword>
<dbReference type="Proteomes" id="UP000034723">
    <property type="component" value="Chromosome"/>
</dbReference>
<proteinExistence type="predicted"/>
<feature type="transmembrane region" description="Helical" evidence="1">
    <location>
        <begin position="7"/>
        <end position="26"/>
    </location>
</feature>
<dbReference type="InParanoid" id="A0A0F7IFK0"/>
<accession>A0A0F7IFK0</accession>
<evidence type="ECO:0000313" key="3">
    <source>
        <dbReference type="Proteomes" id="UP000034723"/>
    </source>
</evidence>
<dbReference type="HOGENOM" id="CLU_1032910_0_0_2"/>
<evidence type="ECO:0000313" key="2">
    <source>
        <dbReference type="EMBL" id="AKG91660.1"/>
    </source>
</evidence>
<dbReference type="KEGG" id="gah:GAH_01016"/>
<name>A0A0F7IFK0_9EURY</name>
<gene>
    <name evidence="2" type="ORF">GAH_01016</name>
</gene>
<keyword evidence="1" id="KW-1133">Transmembrane helix</keyword>
<sequence>MNYKKYVDGLFILLIPAFLCLIIFYLDPEIKKALTLNTEDYSILTLYTTNFVHYEPGHLLRNLFYYALFGFVSMLLYNHLDHDKIFRYSLLAILIVVPIFSSAYSMYILSSFGGSGNIYGFSGITGAAIGMFGYAVALLISFDKKDNILSYLFLIFATLYFFVSMYVNTIAVILILLFITALPLTMVAWRHAREKEKIKRIVVAYVLAMFYLFFLTLMFPISIVSGDNVVNIWGHLSGVILQDNDTFSIAQLKNQ</sequence>
<dbReference type="AlphaFoldDB" id="A0A0F7IFK0"/>
<organism evidence="2 3">
    <name type="scientific">Geoglobus ahangari</name>
    <dbReference type="NCBI Taxonomy" id="113653"/>
    <lineage>
        <taxon>Archaea</taxon>
        <taxon>Methanobacteriati</taxon>
        <taxon>Methanobacteriota</taxon>
        <taxon>Archaeoglobi</taxon>
        <taxon>Archaeoglobales</taxon>
        <taxon>Archaeoglobaceae</taxon>
        <taxon>Geoglobus</taxon>
    </lineage>
</organism>
<feature type="transmembrane region" description="Helical" evidence="1">
    <location>
        <begin position="63"/>
        <end position="80"/>
    </location>
</feature>
<feature type="transmembrane region" description="Helical" evidence="1">
    <location>
        <begin position="118"/>
        <end position="140"/>
    </location>
</feature>
<dbReference type="EMBL" id="CP011267">
    <property type="protein sequence ID" value="AKG91660.1"/>
    <property type="molecule type" value="Genomic_DNA"/>
</dbReference>
<evidence type="ECO:0008006" key="4">
    <source>
        <dbReference type="Google" id="ProtNLM"/>
    </source>
</evidence>
<keyword evidence="3" id="KW-1185">Reference proteome</keyword>
<dbReference type="GeneID" id="24803591"/>
<dbReference type="RefSeq" id="WP_048095059.1">
    <property type="nucleotide sequence ID" value="NZ_CP011267.1"/>
</dbReference>
<keyword evidence="1" id="KW-0812">Transmembrane</keyword>
<evidence type="ECO:0000256" key="1">
    <source>
        <dbReference type="SAM" id="Phobius"/>
    </source>
</evidence>
<feature type="transmembrane region" description="Helical" evidence="1">
    <location>
        <begin position="169"/>
        <end position="189"/>
    </location>
</feature>
<reference evidence="2 3" key="1">
    <citation type="submission" date="2015-04" db="EMBL/GenBank/DDBJ databases">
        <title>The complete genome sequence of the hyperthermophilic, obligate iron-reducing archaeon Geoglobus ahangari strain 234T.</title>
        <authorList>
            <person name="Manzella M.P."/>
            <person name="Holmes D.E."/>
            <person name="Rocheleau J.M."/>
            <person name="Chung A."/>
            <person name="Reguera G."/>
            <person name="Kashefi K."/>
        </authorList>
    </citation>
    <scope>NUCLEOTIDE SEQUENCE [LARGE SCALE GENOMIC DNA]</scope>
    <source>
        <strain evidence="2 3">234</strain>
    </source>
</reference>
<dbReference type="STRING" id="113653.GAH_01016"/>